<organism evidence="2 3">
    <name type="scientific">Paenibacillus hodogayensis</name>
    <dbReference type="NCBI Taxonomy" id="279208"/>
    <lineage>
        <taxon>Bacteria</taxon>
        <taxon>Bacillati</taxon>
        <taxon>Bacillota</taxon>
        <taxon>Bacilli</taxon>
        <taxon>Bacillales</taxon>
        <taxon>Paenibacillaceae</taxon>
        <taxon>Paenibacillus</taxon>
    </lineage>
</organism>
<proteinExistence type="predicted"/>
<accession>A0ABV5VXL8</accession>
<comment type="caution">
    <text evidence="2">The sequence shown here is derived from an EMBL/GenBank/DDBJ whole genome shotgun (WGS) entry which is preliminary data.</text>
</comment>
<name>A0ABV5VXL8_9BACL</name>
<dbReference type="RefSeq" id="WP_344902559.1">
    <property type="nucleotide sequence ID" value="NZ_BAAAYO010000001.1"/>
</dbReference>
<dbReference type="EMBL" id="JBHMAG010000012">
    <property type="protein sequence ID" value="MFB9753033.1"/>
    <property type="molecule type" value="Genomic_DNA"/>
</dbReference>
<feature type="region of interest" description="Disordered" evidence="1">
    <location>
        <begin position="30"/>
        <end position="59"/>
    </location>
</feature>
<sequence length="59" mass="6429">MSWRVAAIEGVKSDEMNAAVVQEAEPPLKQFDSISEGKGEYLPSSKKSLGKHSPQVRSL</sequence>
<evidence type="ECO:0000313" key="2">
    <source>
        <dbReference type="EMBL" id="MFB9753033.1"/>
    </source>
</evidence>
<evidence type="ECO:0000313" key="3">
    <source>
        <dbReference type="Proteomes" id="UP001589619"/>
    </source>
</evidence>
<reference evidence="2 3" key="1">
    <citation type="submission" date="2024-09" db="EMBL/GenBank/DDBJ databases">
        <authorList>
            <person name="Sun Q."/>
            <person name="Mori K."/>
        </authorList>
    </citation>
    <scope>NUCLEOTIDE SEQUENCE [LARGE SCALE GENOMIC DNA]</scope>
    <source>
        <strain evidence="2 3">JCM 12520</strain>
    </source>
</reference>
<evidence type="ECO:0000256" key="1">
    <source>
        <dbReference type="SAM" id="MobiDB-lite"/>
    </source>
</evidence>
<keyword evidence="3" id="KW-1185">Reference proteome</keyword>
<gene>
    <name evidence="2" type="ORF">ACFFNY_15825</name>
</gene>
<dbReference type="Proteomes" id="UP001589619">
    <property type="component" value="Unassembled WGS sequence"/>
</dbReference>
<protein>
    <submittedName>
        <fullName evidence="2">Uncharacterized protein</fullName>
    </submittedName>
</protein>